<gene>
    <name evidence="2" type="ORF">Sjap_023848</name>
</gene>
<comment type="caution">
    <text evidence="2">The sequence shown here is derived from an EMBL/GenBank/DDBJ whole genome shotgun (WGS) entry which is preliminary data.</text>
</comment>
<proteinExistence type="predicted"/>
<dbReference type="AlphaFoldDB" id="A0AAP0ECC7"/>
<evidence type="ECO:0000256" key="1">
    <source>
        <dbReference type="SAM" id="MobiDB-lite"/>
    </source>
</evidence>
<dbReference type="EMBL" id="JBBNAE010000010">
    <property type="protein sequence ID" value="KAK9090671.1"/>
    <property type="molecule type" value="Genomic_DNA"/>
</dbReference>
<sequence length="73" mass="8412">MEKPRDRVREERPRAMERRERRGRKIEERPTESRRGPGEEIRAGTTEGSDNPTRSALVNFASALGTALFTEEQ</sequence>
<protein>
    <submittedName>
        <fullName evidence="2">Uncharacterized protein</fullName>
    </submittedName>
</protein>
<feature type="region of interest" description="Disordered" evidence="1">
    <location>
        <begin position="1"/>
        <end position="54"/>
    </location>
</feature>
<organism evidence="2 3">
    <name type="scientific">Stephania japonica</name>
    <dbReference type="NCBI Taxonomy" id="461633"/>
    <lineage>
        <taxon>Eukaryota</taxon>
        <taxon>Viridiplantae</taxon>
        <taxon>Streptophyta</taxon>
        <taxon>Embryophyta</taxon>
        <taxon>Tracheophyta</taxon>
        <taxon>Spermatophyta</taxon>
        <taxon>Magnoliopsida</taxon>
        <taxon>Ranunculales</taxon>
        <taxon>Menispermaceae</taxon>
        <taxon>Menispermoideae</taxon>
        <taxon>Cissampelideae</taxon>
        <taxon>Stephania</taxon>
    </lineage>
</organism>
<evidence type="ECO:0000313" key="3">
    <source>
        <dbReference type="Proteomes" id="UP001417504"/>
    </source>
</evidence>
<reference evidence="2 3" key="1">
    <citation type="submission" date="2024-01" db="EMBL/GenBank/DDBJ databases">
        <title>Genome assemblies of Stephania.</title>
        <authorList>
            <person name="Yang L."/>
        </authorList>
    </citation>
    <scope>NUCLEOTIDE SEQUENCE [LARGE SCALE GENOMIC DNA]</scope>
    <source>
        <strain evidence="2">QJT</strain>
        <tissue evidence="2">Leaf</tissue>
    </source>
</reference>
<accession>A0AAP0ECC7</accession>
<evidence type="ECO:0000313" key="2">
    <source>
        <dbReference type="EMBL" id="KAK9090671.1"/>
    </source>
</evidence>
<name>A0AAP0ECC7_9MAGN</name>
<feature type="compositionally biased region" description="Basic and acidic residues" evidence="1">
    <location>
        <begin position="1"/>
        <end position="42"/>
    </location>
</feature>
<keyword evidence="3" id="KW-1185">Reference proteome</keyword>
<dbReference type="Proteomes" id="UP001417504">
    <property type="component" value="Unassembled WGS sequence"/>
</dbReference>